<evidence type="ECO:0000313" key="1">
    <source>
        <dbReference type="EMBL" id="GMQ64401.1"/>
    </source>
</evidence>
<keyword evidence="2" id="KW-1185">Reference proteome</keyword>
<accession>A0ACB5UPK3</accession>
<protein>
    <submittedName>
        <fullName evidence="1">L-serine ammonia-lyase, iron-sulfur-dependent, subunit alpha</fullName>
    </submittedName>
</protein>
<gene>
    <name evidence="1" type="ORF">AN2V17_36380</name>
</gene>
<dbReference type="EMBL" id="BTPU01000069">
    <property type="protein sequence ID" value="GMQ64401.1"/>
    <property type="molecule type" value="Genomic_DNA"/>
</dbReference>
<evidence type="ECO:0000313" key="2">
    <source>
        <dbReference type="Proteomes" id="UP001374599"/>
    </source>
</evidence>
<organism evidence="1 2">
    <name type="scientific">Vallitalea maricola</name>
    <dbReference type="NCBI Taxonomy" id="3074433"/>
    <lineage>
        <taxon>Bacteria</taxon>
        <taxon>Bacillati</taxon>
        <taxon>Bacillota</taxon>
        <taxon>Clostridia</taxon>
        <taxon>Lachnospirales</taxon>
        <taxon>Vallitaleaceae</taxon>
        <taxon>Vallitalea</taxon>
    </lineage>
</organism>
<reference evidence="1" key="1">
    <citation type="submission" date="2023-09" db="EMBL/GenBank/DDBJ databases">
        <title>Vallitalea sediminicola and Vallitalea maricola sp. nov., anaerobic bacteria isolated from marine sediment.</title>
        <authorList>
            <person name="Hirano S."/>
            <person name="Maeda A."/>
            <person name="Terahara T."/>
            <person name="Mori K."/>
            <person name="Hamada M."/>
            <person name="Matsumoto R."/>
            <person name="Kobayashi T."/>
        </authorList>
    </citation>
    <scope>NUCLEOTIDE SEQUENCE</scope>
    <source>
        <strain evidence="1">AN17-2</strain>
    </source>
</reference>
<sequence length="439" mass="47332">MAISESNIINYINILKEELVPALGCTEPTSIAYVSSKAREVLGELPEEIIVQSSGNIIKNVKGAVVPNSGNLRGIKAAAIIGVIGGKPEKELEVLTDVTQDNIDEAKKLINTDYCKVELLTSKANLHIIVKVKSQNNSALVEVVHTHTNIVRIEKNNKVILEKLYNSEDINGSLIDRSCLNVRDIKEFADTVELSQLKNIIKLQIKYNSDISCEGLKNYYGANVGSNLLKNSLHEIKTMAKAVTAAGSDARMSGCILPVIINSGSGNQGITVSLPVIEYAKYLKVDEEHLIRALIFSNLIAIHQKTKIGRLSAYCGVVSAACGSGAGITYLYNGTYEQICSTITNTLANVSGMICDGAKPSCAAKIASAVDAAIMAHELAMDNRVFQPGEGIVKDNIEDTISSIGQIGGNGMKETDQEILKVMLNNQTLYSASRLYDEK</sequence>
<dbReference type="Proteomes" id="UP001374599">
    <property type="component" value="Unassembled WGS sequence"/>
</dbReference>
<name>A0ACB5UPK3_9FIRM</name>
<comment type="caution">
    <text evidence="1">The sequence shown here is derived from an EMBL/GenBank/DDBJ whole genome shotgun (WGS) entry which is preliminary data.</text>
</comment>
<proteinExistence type="predicted"/>